<dbReference type="GO" id="GO:0015031">
    <property type="term" value="P:protein transport"/>
    <property type="evidence" value="ECO:0007669"/>
    <property type="project" value="UniProtKB-KW"/>
</dbReference>
<dbReference type="SMART" id="SM01323">
    <property type="entry name" value="YajC"/>
    <property type="match status" value="1"/>
</dbReference>
<evidence type="ECO:0000313" key="10">
    <source>
        <dbReference type="EMBL" id="VAW37052.1"/>
    </source>
</evidence>
<keyword evidence="7" id="KW-0811">Translocation</keyword>
<keyword evidence="4 9" id="KW-0812">Transmembrane</keyword>
<sequence length="115" mass="11962">MLYLFPISVAHAAGGGGLAGLGGSSGIASMAPFVLLIVVFYFLLIRPQQKTAKKHKELLAAIAQGDRVITRGGIHGRVQNVKDEVISVEIANNVVVKLDRGAILGKQTADGGDGK</sequence>
<evidence type="ECO:0000256" key="5">
    <source>
        <dbReference type="ARBA" id="ARBA00022927"/>
    </source>
</evidence>
<accession>A0A3B0VDN9</accession>
<dbReference type="NCBIfam" id="TIGR00739">
    <property type="entry name" value="yajC"/>
    <property type="match status" value="1"/>
</dbReference>
<dbReference type="InterPro" id="IPR003849">
    <property type="entry name" value="Preprotein_translocase_YajC"/>
</dbReference>
<comment type="subcellular location">
    <subcellularLocation>
        <location evidence="1">Cell membrane</location>
        <topology evidence="1">Single-pass membrane protein</topology>
    </subcellularLocation>
</comment>
<dbReference type="EMBL" id="UOEZ01000048">
    <property type="protein sequence ID" value="VAW37052.1"/>
    <property type="molecule type" value="Genomic_DNA"/>
</dbReference>
<gene>
    <name evidence="10" type="ORF">MNBD_DELTA02-523</name>
</gene>
<proteinExistence type="predicted"/>
<feature type="transmembrane region" description="Helical" evidence="9">
    <location>
        <begin position="25"/>
        <end position="44"/>
    </location>
</feature>
<dbReference type="AlphaFoldDB" id="A0A3B0VDN9"/>
<evidence type="ECO:0000256" key="9">
    <source>
        <dbReference type="SAM" id="Phobius"/>
    </source>
</evidence>
<name>A0A3B0VDN9_9ZZZZ</name>
<dbReference type="GO" id="GO:0005886">
    <property type="term" value="C:plasma membrane"/>
    <property type="evidence" value="ECO:0007669"/>
    <property type="project" value="UniProtKB-SubCell"/>
</dbReference>
<keyword evidence="5" id="KW-0653">Protein transport</keyword>
<evidence type="ECO:0000256" key="8">
    <source>
        <dbReference type="ARBA" id="ARBA00023136"/>
    </source>
</evidence>
<keyword evidence="3" id="KW-1003">Cell membrane</keyword>
<dbReference type="PANTHER" id="PTHR33909:SF1">
    <property type="entry name" value="SEC TRANSLOCON ACCESSORY COMPLEX SUBUNIT YAJC"/>
    <property type="match status" value="1"/>
</dbReference>
<dbReference type="PANTHER" id="PTHR33909">
    <property type="entry name" value="SEC TRANSLOCON ACCESSORY COMPLEX SUBUNIT YAJC"/>
    <property type="match status" value="1"/>
</dbReference>
<protein>
    <submittedName>
        <fullName evidence="10">Protein translocase subunit YajC</fullName>
    </submittedName>
</protein>
<evidence type="ECO:0000256" key="2">
    <source>
        <dbReference type="ARBA" id="ARBA00022448"/>
    </source>
</evidence>
<organism evidence="10">
    <name type="scientific">hydrothermal vent metagenome</name>
    <dbReference type="NCBI Taxonomy" id="652676"/>
    <lineage>
        <taxon>unclassified sequences</taxon>
        <taxon>metagenomes</taxon>
        <taxon>ecological metagenomes</taxon>
    </lineage>
</organism>
<dbReference type="PRINTS" id="PR01853">
    <property type="entry name" value="YAJCTRNLCASE"/>
</dbReference>
<dbReference type="Pfam" id="PF02699">
    <property type="entry name" value="YajC"/>
    <property type="match status" value="1"/>
</dbReference>
<evidence type="ECO:0000256" key="1">
    <source>
        <dbReference type="ARBA" id="ARBA00004162"/>
    </source>
</evidence>
<keyword evidence="2" id="KW-0813">Transport</keyword>
<keyword evidence="8 9" id="KW-0472">Membrane</keyword>
<evidence type="ECO:0000256" key="3">
    <source>
        <dbReference type="ARBA" id="ARBA00022475"/>
    </source>
</evidence>
<evidence type="ECO:0000256" key="6">
    <source>
        <dbReference type="ARBA" id="ARBA00022989"/>
    </source>
</evidence>
<reference evidence="10" key="1">
    <citation type="submission" date="2018-06" db="EMBL/GenBank/DDBJ databases">
        <authorList>
            <person name="Zhirakovskaya E."/>
        </authorList>
    </citation>
    <scope>NUCLEOTIDE SEQUENCE</scope>
</reference>
<keyword evidence="6 9" id="KW-1133">Transmembrane helix</keyword>
<evidence type="ECO:0000256" key="4">
    <source>
        <dbReference type="ARBA" id="ARBA00022692"/>
    </source>
</evidence>
<evidence type="ECO:0000256" key="7">
    <source>
        <dbReference type="ARBA" id="ARBA00023010"/>
    </source>
</evidence>